<sequence length="334" mass="35896">MAGALSGNTSLVRTMLARAFSYDAVSYQIGYSIGPALAGMLANPCQFAPGICQRGPGQLLRHFPYALPNINIALMTVIAIVFAYLYLEETRHTHDNDTYDDEHDNIKATEEEPLLANQATEDSKTPLATIIGRLKVKSLPPPTVQAIIAYLIMALHTICFDNFFPMFLSTSLPKQRPRDLIHFSGGPGMSTSETGMAMSASAVFSIFVISAVFSPVVMRLGTLTAMRLDIWYILSHTSSYLISSLPEVGQTQEKGAPILVQNAQRDKSNLGLVNGIAQTAAAAARAVGPLLMGLMGTVGEKYGIGGLGFWFLTLVAVIGLGQGYLLSEPYGDEV</sequence>
<proteinExistence type="predicted"/>
<comment type="subcellular location">
    <subcellularLocation>
        <location evidence="1">Membrane</location>
        <topology evidence="1">Multi-pass membrane protein</topology>
    </subcellularLocation>
</comment>
<feature type="transmembrane region" description="Helical" evidence="6">
    <location>
        <begin position="147"/>
        <end position="168"/>
    </location>
</feature>
<evidence type="ECO:0000313" key="8">
    <source>
        <dbReference type="Proteomes" id="UP000053599"/>
    </source>
</evidence>
<dbReference type="AlphaFoldDB" id="A0A0D1VX76"/>
<dbReference type="PANTHER" id="PTHR23504">
    <property type="entry name" value="MAJOR FACILITATOR SUPERFAMILY DOMAIN-CONTAINING PROTEIN 10"/>
    <property type="match status" value="1"/>
</dbReference>
<dbReference type="HOGENOM" id="CLU_001265_54_5_1"/>
<accession>A0A0D1VX76</accession>
<evidence type="ECO:0000256" key="4">
    <source>
        <dbReference type="ARBA" id="ARBA00022989"/>
    </source>
</evidence>
<evidence type="ECO:0000256" key="5">
    <source>
        <dbReference type="ARBA" id="ARBA00023136"/>
    </source>
</evidence>
<evidence type="ECO:0000256" key="1">
    <source>
        <dbReference type="ARBA" id="ARBA00004141"/>
    </source>
</evidence>
<keyword evidence="5 6" id="KW-0472">Membrane</keyword>
<dbReference type="OrthoDB" id="10262656at2759"/>
<dbReference type="PANTHER" id="PTHR23504:SF15">
    <property type="entry name" value="MAJOR FACILITATOR SUPERFAMILY (MFS) PROFILE DOMAIN-CONTAINING PROTEIN"/>
    <property type="match status" value="1"/>
</dbReference>
<keyword evidence="3 6" id="KW-0812">Transmembrane</keyword>
<evidence type="ECO:0008006" key="9">
    <source>
        <dbReference type="Google" id="ProtNLM"/>
    </source>
</evidence>
<evidence type="ECO:0000256" key="2">
    <source>
        <dbReference type="ARBA" id="ARBA00022448"/>
    </source>
</evidence>
<name>A0A0D1VX76_9EURO</name>
<dbReference type="Gene3D" id="1.20.1250.20">
    <property type="entry name" value="MFS general substrate transporter like domains"/>
    <property type="match status" value="1"/>
</dbReference>
<evidence type="ECO:0000313" key="7">
    <source>
        <dbReference type="EMBL" id="KIV80895.1"/>
    </source>
</evidence>
<gene>
    <name evidence="7" type="ORF">PV11_08362</name>
</gene>
<dbReference type="SUPFAM" id="SSF103473">
    <property type="entry name" value="MFS general substrate transporter"/>
    <property type="match status" value="1"/>
</dbReference>
<protein>
    <recommendedName>
        <fullName evidence="9">Major facilitator superfamily (MFS) profile domain-containing protein</fullName>
    </recommendedName>
</protein>
<feature type="transmembrane region" description="Helical" evidence="6">
    <location>
        <begin position="196"/>
        <end position="218"/>
    </location>
</feature>
<feature type="transmembrane region" description="Helical" evidence="6">
    <location>
        <begin position="65"/>
        <end position="87"/>
    </location>
</feature>
<dbReference type="GO" id="GO:0016020">
    <property type="term" value="C:membrane"/>
    <property type="evidence" value="ECO:0007669"/>
    <property type="project" value="UniProtKB-SubCell"/>
</dbReference>
<keyword evidence="2" id="KW-0813">Transport</keyword>
<evidence type="ECO:0000256" key="3">
    <source>
        <dbReference type="ARBA" id="ARBA00022692"/>
    </source>
</evidence>
<organism evidence="7 8">
    <name type="scientific">Exophiala sideris</name>
    <dbReference type="NCBI Taxonomy" id="1016849"/>
    <lineage>
        <taxon>Eukaryota</taxon>
        <taxon>Fungi</taxon>
        <taxon>Dikarya</taxon>
        <taxon>Ascomycota</taxon>
        <taxon>Pezizomycotina</taxon>
        <taxon>Eurotiomycetes</taxon>
        <taxon>Chaetothyriomycetidae</taxon>
        <taxon>Chaetothyriales</taxon>
        <taxon>Herpotrichiellaceae</taxon>
        <taxon>Exophiala</taxon>
    </lineage>
</organism>
<dbReference type="EMBL" id="KN846953">
    <property type="protein sequence ID" value="KIV80895.1"/>
    <property type="molecule type" value="Genomic_DNA"/>
</dbReference>
<feature type="transmembrane region" description="Helical" evidence="6">
    <location>
        <begin position="302"/>
        <end position="325"/>
    </location>
</feature>
<keyword evidence="4 6" id="KW-1133">Transmembrane helix</keyword>
<dbReference type="InterPro" id="IPR036259">
    <property type="entry name" value="MFS_trans_sf"/>
</dbReference>
<dbReference type="Proteomes" id="UP000053599">
    <property type="component" value="Unassembled WGS sequence"/>
</dbReference>
<reference evidence="7 8" key="1">
    <citation type="submission" date="2015-01" db="EMBL/GenBank/DDBJ databases">
        <title>The Genome Sequence of Exophiala sideris CBS121828.</title>
        <authorList>
            <consortium name="The Broad Institute Genomics Platform"/>
            <person name="Cuomo C."/>
            <person name="de Hoog S."/>
            <person name="Gorbushina A."/>
            <person name="Stielow B."/>
            <person name="Teixiera M."/>
            <person name="Abouelleil A."/>
            <person name="Chapman S.B."/>
            <person name="Priest M."/>
            <person name="Young S.K."/>
            <person name="Wortman J."/>
            <person name="Nusbaum C."/>
            <person name="Birren B."/>
        </authorList>
    </citation>
    <scope>NUCLEOTIDE SEQUENCE [LARGE SCALE GENOMIC DNA]</scope>
    <source>
        <strain evidence="7 8">CBS 121828</strain>
    </source>
</reference>
<evidence type="ECO:0000256" key="6">
    <source>
        <dbReference type="SAM" id="Phobius"/>
    </source>
</evidence>